<sequence>MRNPFKRPGILHRQGAGALPYARIAWEQATAQAELHGALAAIGQRPDFTALVFTEAAAFPSALYNEQLLCQPELEHAAQFEDAALRRHWVTAHLLLRHALAAVTDMPAGSLKFSAEPCVRCGGPHGKPVLEPAGAQRRIHFSLSHAAGFAIAAIGSSRCGVDLEPRASIGRAELVARQLHPAEQKELDALAPPERAEEFTRIWTRKEALLKACGVGLSRGLDQVYAGVRPTSGQPDWRILDGLLPGPLHWSAAVETPGDPQLIGIKLTEGWAKPRL</sequence>
<gene>
    <name evidence="4" type="ORF">AUR04nite_21800</name>
</gene>
<evidence type="ECO:0000259" key="3">
    <source>
        <dbReference type="Pfam" id="PF01648"/>
    </source>
</evidence>
<dbReference type="EMBL" id="BJNY01000011">
    <property type="protein sequence ID" value="GED06648.1"/>
    <property type="molecule type" value="Genomic_DNA"/>
</dbReference>
<comment type="similarity">
    <text evidence="1">Belongs to the P-Pant transferase superfamily. Gsp/Sfp/HetI/AcpT family.</text>
</comment>
<name>A0A4Y4DTG5_GLUUR</name>
<dbReference type="InterPro" id="IPR050559">
    <property type="entry name" value="P-Pant_transferase_sf"/>
</dbReference>
<evidence type="ECO:0000313" key="4">
    <source>
        <dbReference type="EMBL" id="GED06648.1"/>
    </source>
</evidence>
<dbReference type="Pfam" id="PF01648">
    <property type="entry name" value="ACPS"/>
    <property type="match status" value="1"/>
</dbReference>
<evidence type="ECO:0000256" key="2">
    <source>
        <dbReference type="ARBA" id="ARBA00022679"/>
    </source>
</evidence>
<dbReference type="GO" id="GO:0000287">
    <property type="term" value="F:magnesium ion binding"/>
    <property type="evidence" value="ECO:0007669"/>
    <property type="project" value="InterPro"/>
</dbReference>
<dbReference type="SUPFAM" id="SSF56214">
    <property type="entry name" value="4'-phosphopantetheinyl transferase"/>
    <property type="match status" value="2"/>
</dbReference>
<dbReference type="GO" id="GO:0019878">
    <property type="term" value="P:lysine biosynthetic process via aminoadipic acid"/>
    <property type="evidence" value="ECO:0007669"/>
    <property type="project" value="TreeGrafter"/>
</dbReference>
<evidence type="ECO:0000313" key="5">
    <source>
        <dbReference type="Proteomes" id="UP000316612"/>
    </source>
</evidence>
<dbReference type="OrthoDB" id="190168at2"/>
<evidence type="ECO:0000256" key="1">
    <source>
        <dbReference type="ARBA" id="ARBA00010990"/>
    </source>
</evidence>
<comment type="caution">
    <text evidence="4">The sequence shown here is derived from an EMBL/GenBank/DDBJ whole genome shotgun (WGS) entry which is preliminary data.</text>
</comment>
<accession>A0A4Y4DTG5</accession>
<dbReference type="Gene3D" id="3.90.470.20">
    <property type="entry name" value="4'-phosphopantetheinyl transferase domain"/>
    <property type="match status" value="1"/>
</dbReference>
<feature type="domain" description="4'-phosphopantetheinyl transferase" evidence="3">
    <location>
        <begin position="159"/>
        <end position="225"/>
    </location>
</feature>
<dbReference type="RefSeq" id="WP_141364906.1">
    <property type="nucleotide sequence ID" value="NZ_BAAAJL010000013.1"/>
</dbReference>
<dbReference type="PANTHER" id="PTHR12215:SF10">
    <property type="entry name" value="L-AMINOADIPATE-SEMIALDEHYDE DEHYDROGENASE-PHOSPHOPANTETHEINYL TRANSFERASE"/>
    <property type="match status" value="1"/>
</dbReference>
<dbReference type="InterPro" id="IPR008278">
    <property type="entry name" value="4-PPantetheinyl_Trfase_dom"/>
</dbReference>
<dbReference type="GO" id="GO:0008897">
    <property type="term" value="F:holo-[acyl-carrier-protein] synthase activity"/>
    <property type="evidence" value="ECO:0007669"/>
    <property type="project" value="InterPro"/>
</dbReference>
<dbReference type="Proteomes" id="UP000316612">
    <property type="component" value="Unassembled WGS sequence"/>
</dbReference>
<dbReference type="InterPro" id="IPR037143">
    <property type="entry name" value="4-PPantetheinyl_Trfase_dom_sf"/>
</dbReference>
<protein>
    <recommendedName>
        <fullName evidence="3">4'-phosphopantetheinyl transferase domain-containing protein</fullName>
    </recommendedName>
</protein>
<keyword evidence="5" id="KW-1185">Reference proteome</keyword>
<proteinExistence type="inferred from homology"/>
<dbReference type="PANTHER" id="PTHR12215">
    <property type="entry name" value="PHOSPHOPANTETHEINE TRANSFERASE"/>
    <property type="match status" value="1"/>
</dbReference>
<organism evidence="4 5">
    <name type="scientific">Glutamicibacter uratoxydans</name>
    <name type="common">Arthrobacter uratoxydans</name>
    <dbReference type="NCBI Taxonomy" id="43667"/>
    <lineage>
        <taxon>Bacteria</taxon>
        <taxon>Bacillati</taxon>
        <taxon>Actinomycetota</taxon>
        <taxon>Actinomycetes</taxon>
        <taxon>Micrococcales</taxon>
        <taxon>Micrococcaceae</taxon>
        <taxon>Glutamicibacter</taxon>
    </lineage>
</organism>
<keyword evidence="2" id="KW-0808">Transferase</keyword>
<dbReference type="AlphaFoldDB" id="A0A4Y4DTG5"/>
<reference evidence="4 5" key="1">
    <citation type="submission" date="2019-06" db="EMBL/GenBank/DDBJ databases">
        <title>Whole genome shotgun sequence of Glutamicibacter uratoxydans NBRC 15515.</title>
        <authorList>
            <person name="Hosoyama A."/>
            <person name="Uohara A."/>
            <person name="Ohji S."/>
            <person name="Ichikawa N."/>
        </authorList>
    </citation>
    <scope>NUCLEOTIDE SEQUENCE [LARGE SCALE GENOMIC DNA]</scope>
    <source>
        <strain evidence="4 5">NBRC 15515</strain>
    </source>
</reference>
<dbReference type="GO" id="GO:0005829">
    <property type="term" value="C:cytosol"/>
    <property type="evidence" value="ECO:0007669"/>
    <property type="project" value="TreeGrafter"/>
</dbReference>